<feature type="region of interest" description="Disordered" evidence="1">
    <location>
        <begin position="32"/>
        <end position="119"/>
    </location>
</feature>
<dbReference type="PROSITE" id="PS51257">
    <property type="entry name" value="PROKAR_LIPOPROTEIN"/>
    <property type="match status" value="1"/>
</dbReference>
<comment type="caution">
    <text evidence="3">The sequence shown here is derived from an EMBL/GenBank/DDBJ whole genome shotgun (WGS) entry which is preliminary data.</text>
</comment>
<protein>
    <recommendedName>
        <fullName evidence="5">BIG2 domain-containing protein</fullName>
    </recommendedName>
</protein>
<accession>A0A937X0Q7</accession>
<evidence type="ECO:0000256" key="1">
    <source>
        <dbReference type="SAM" id="MobiDB-lite"/>
    </source>
</evidence>
<reference evidence="3 4" key="1">
    <citation type="submission" date="2019-03" db="EMBL/GenBank/DDBJ databases">
        <title>Lake Tanganyika Metagenome-Assembled Genomes (MAGs).</title>
        <authorList>
            <person name="Tran P."/>
        </authorList>
    </citation>
    <scope>NUCLEOTIDE SEQUENCE [LARGE SCALE GENOMIC DNA]</scope>
    <source>
        <strain evidence="3">K_DeepCast_65m_m2_236</strain>
    </source>
</reference>
<gene>
    <name evidence="3" type="ORF">FJZ00_01525</name>
</gene>
<feature type="compositionally biased region" description="Polar residues" evidence="1">
    <location>
        <begin position="53"/>
        <end position="65"/>
    </location>
</feature>
<dbReference type="Gene3D" id="2.60.40.1080">
    <property type="match status" value="1"/>
</dbReference>
<dbReference type="AlphaFoldDB" id="A0A937X0Q7"/>
<feature type="compositionally biased region" description="Low complexity" evidence="1">
    <location>
        <begin position="80"/>
        <end position="106"/>
    </location>
</feature>
<organism evidence="3 4">
    <name type="scientific">Candidatus Tanganyikabacteria bacterium</name>
    <dbReference type="NCBI Taxonomy" id="2961651"/>
    <lineage>
        <taxon>Bacteria</taxon>
        <taxon>Bacillati</taxon>
        <taxon>Candidatus Sericytochromatia</taxon>
        <taxon>Candidatus Tanganyikabacteria</taxon>
    </lineage>
</organism>
<name>A0A937X0Q7_9BACT</name>
<feature type="chain" id="PRO_5037185749" description="BIG2 domain-containing protein" evidence="2">
    <location>
        <begin position="19"/>
        <end position="227"/>
    </location>
</feature>
<dbReference type="EMBL" id="VGJX01000052">
    <property type="protein sequence ID" value="MBM3273803.1"/>
    <property type="molecule type" value="Genomic_DNA"/>
</dbReference>
<dbReference type="Proteomes" id="UP000703893">
    <property type="component" value="Unassembled WGS sequence"/>
</dbReference>
<evidence type="ECO:0000313" key="4">
    <source>
        <dbReference type="Proteomes" id="UP000703893"/>
    </source>
</evidence>
<sequence>MSRIRHLAGALAVLFAAAAGCVVDPTQEISAVGNRTLPTPKPPGQTAAEPPQGQASPSPRATASPGSGLGGGVVNDDDATTSIPVASPSASVGSPTPSPGVTGTLAPTPPPTPTPEPTPRTVAKVVLAPFALDLYAPAPDGSNLAAYPASGAFAATVTYGDGATDSAVAWSVNKPAEATVSVAGVVKLLPGATGPIQVRATSTGDGATSGVASVFVQKKSQFDLEIE</sequence>
<keyword evidence="2" id="KW-0732">Signal</keyword>
<evidence type="ECO:0000256" key="2">
    <source>
        <dbReference type="SAM" id="SignalP"/>
    </source>
</evidence>
<feature type="signal peptide" evidence="2">
    <location>
        <begin position="1"/>
        <end position="18"/>
    </location>
</feature>
<proteinExistence type="predicted"/>
<evidence type="ECO:0008006" key="5">
    <source>
        <dbReference type="Google" id="ProtNLM"/>
    </source>
</evidence>
<evidence type="ECO:0000313" key="3">
    <source>
        <dbReference type="EMBL" id="MBM3273803.1"/>
    </source>
</evidence>
<feature type="compositionally biased region" description="Pro residues" evidence="1">
    <location>
        <begin position="107"/>
        <end position="118"/>
    </location>
</feature>